<feature type="non-terminal residue" evidence="8">
    <location>
        <position position="78"/>
    </location>
</feature>
<comment type="subcellular location">
    <subcellularLocation>
        <location evidence="1">Cell membrane</location>
        <topology evidence="1">Multi-pass membrane protein</topology>
    </subcellularLocation>
</comment>
<proteinExistence type="predicted"/>
<protein>
    <submittedName>
        <fullName evidence="8">BCCT family transporter</fullName>
    </submittedName>
</protein>
<dbReference type="Proteomes" id="UP001244490">
    <property type="component" value="Unassembled WGS sequence"/>
</dbReference>
<feature type="transmembrane region" description="Helical" evidence="7">
    <location>
        <begin position="56"/>
        <end position="75"/>
    </location>
</feature>
<evidence type="ECO:0000256" key="5">
    <source>
        <dbReference type="ARBA" id="ARBA00022989"/>
    </source>
</evidence>
<evidence type="ECO:0000256" key="6">
    <source>
        <dbReference type="ARBA" id="ARBA00023136"/>
    </source>
</evidence>
<evidence type="ECO:0000313" key="8">
    <source>
        <dbReference type="EMBL" id="MDP0971974.1"/>
    </source>
</evidence>
<dbReference type="RefSeq" id="WP_305202912.1">
    <property type="nucleotide sequence ID" value="NZ_JAUUIA010001493.1"/>
</dbReference>
<feature type="non-terminal residue" evidence="8">
    <location>
        <position position="1"/>
    </location>
</feature>
<gene>
    <name evidence="8" type="ORF">Q6294_34135</name>
</gene>
<dbReference type="GO" id="GO:0022857">
    <property type="term" value="F:transmembrane transporter activity"/>
    <property type="evidence" value="ECO:0007669"/>
    <property type="project" value="InterPro"/>
</dbReference>
<organism evidence="8 9">
    <name type="scientific">Klebsiella pneumoniae</name>
    <dbReference type="NCBI Taxonomy" id="573"/>
    <lineage>
        <taxon>Bacteria</taxon>
        <taxon>Pseudomonadati</taxon>
        <taxon>Pseudomonadota</taxon>
        <taxon>Gammaproteobacteria</taxon>
        <taxon>Enterobacterales</taxon>
        <taxon>Enterobacteriaceae</taxon>
        <taxon>Klebsiella/Raoultella group</taxon>
        <taxon>Klebsiella</taxon>
        <taxon>Klebsiella pneumoniae complex</taxon>
    </lineage>
</organism>
<keyword evidence="5 7" id="KW-1133">Transmembrane helix</keyword>
<sequence>ILAVMLLPAGFGFIWLAIYGGTAFNLNEITGGLIQAAVGTDYTTGLFALLQQLPVYALTAPLAIALIAFCFLGSANSA</sequence>
<keyword evidence="6 7" id="KW-0472">Membrane</keyword>
<evidence type="ECO:0000256" key="4">
    <source>
        <dbReference type="ARBA" id="ARBA00022692"/>
    </source>
</evidence>
<comment type="caution">
    <text evidence="8">The sequence shown here is derived from an EMBL/GenBank/DDBJ whole genome shotgun (WGS) entry which is preliminary data.</text>
</comment>
<evidence type="ECO:0000313" key="9">
    <source>
        <dbReference type="Proteomes" id="UP001244490"/>
    </source>
</evidence>
<dbReference type="InterPro" id="IPR000060">
    <property type="entry name" value="BCCT_transptr"/>
</dbReference>
<evidence type="ECO:0000256" key="1">
    <source>
        <dbReference type="ARBA" id="ARBA00004651"/>
    </source>
</evidence>
<evidence type="ECO:0000256" key="3">
    <source>
        <dbReference type="ARBA" id="ARBA00022475"/>
    </source>
</evidence>
<dbReference type="EMBL" id="JAUUIA010001493">
    <property type="protein sequence ID" value="MDP0971974.1"/>
    <property type="molecule type" value="Genomic_DNA"/>
</dbReference>
<reference evidence="8" key="1">
    <citation type="submission" date="2023-07" db="EMBL/GenBank/DDBJ databases">
        <authorList>
            <person name="Peng Z."/>
        </authorList>
    </citation>
    <scope>NUCLEOTIDE SEQUENCE</scope>
    <source>
        <strain evidence="8">KP219</strain>
    </source>
</reference>
<dbReference type="Pfam" id="PF02028">
    <property type="entry name" value="BCCT"/>
    <property type="match status" value="1"/>
</dbReference>
<feature type="transmembrane region" description="Helical" evidence="7">
    <location>
        <begin position="6"/>
        <end position="26"/>
    </location>
</feature>
<keyword evidence="3" id="KW-1003">Cell membrane</keyword>
<dbReference type="AlphaFoldDB" id="A0AAW8AN21"/>
<accession>A0AAW8AN21</accession>
<name>A0AAW8AN21_KLEPN</name>
<keyword evidence="4 7" id="KW-0812">Transmembrane</keyword>
<evidence type="ECO:0000256" key="7">
    <source>
        <dbReference type="SAM" id="Phobius"/>
    </source>
</evidence>
<keyword evidence="2" id="KW-0813">Transport</keyword>
<dbReference type="GO" id="GO:0005886">
    <property type="term" value="C:plasma membrane"/>
    <property type="evidence" value="ECO:0007669"/>
    <property type="project" value="UniProtKB-SubCell"/>
</dbReference>
<evidence type="ECO:0000256" key="2">
    <source>
        <dbReference type="ARBA" id="ARBA00022448"/>
    </source>
</evidence>